<keyword evidence="2" id="KW-1185">Reference proteome</keyword>
<gene>
    <name evidence="1" type="ORF">CRG98_038103</name>
</gene>
<dbReference type="Proteomes" id="UP000233551">
    <property type="component" value="Unassembled WGS sequence"/>
</dbReference>
<dbReference type="EMBL" id="PGOL01003352">
    <property type="protein sequence ID" value="PKI41501.1"/>
    <property type="molecule type" value="Genomic_DNA"/>
</dbReference>
<accession>A0A2I0IBX7</accession>
<sequence>MAREHERVDLDPLMLTDLSDDGARCLLEGLSLEFEITILSYEADMSPSAGDAPWVASSVLRPWDGSVFDLPEADPAARSIVCCSCWQLVSPLKRLLVGNAPVSLLGLLLAKRLLVAPPDAGPARMVKGCVRDACSSVSGRRGDPLRVFILALRMKTHFRRPKCEVSKTPVGYARAYRDIFNDALAALSIIRRARRLRTLLVRVP</sequence>
<name>A0A2I0IBX7_PUNGR</name>
<dbReference type="AlphaFoldDB" id="A0A2I0IBX7"/>
<comment type="caution">
    <text evidence="1">The sequence shown here is derived from an EMBL/GenBank/DDBJ whole genome shotgun (WGS) entry which is preliminary data.</text>
</comment>
<protein>
    <submittedName>
        <fullName evidence="1">Uncharacterized protein</fullName>
    </submittedName>
</protein>
<proteinExistence type="predicted"/>
<evidence type="ECO:0000313" key="1">
    <source>
        <dbReference type="EMBL" id="PKI41501.1"/>
    </source>
</evidence>
<evidence type="ECO:0000313" key="2">
    <source>
        <dbReference type="Proteomes" id="UP000233551"/>
    </source>
</evidence>
<organism evidence="1 2">
    <name type="scientific">Punica granatum</name>
    <name type="common">Pomegranate</name>
    <dbReference type="NCBI Taxonomy" id="22663"/>
    <lineage>
        <taxon>Eukaryota</taxon>
        <taxon>Viridiplantae</taxon>
        <taxon>Streptophyta</taxon>
        <taxon>Embryophyta</taxon>
        <taxon>Tracheophyta</taxon>
        <taxon>Spermatophyta</taxon>
        <taxon>Magnoliopsida</taxon>
        <taxon>eudicotyledons</taxon>
        <taxon>Gunneridae</taxon>
        <taxon>Pentapetalae</taxon>
        <taxon>rosids</taxon>
        <taxon>malvids</taxon>
        <taxon>Myrtales</taxon>
        <taxon>Lythraceae</taxon>
        <taxon>Punica</taxon>
    </lineage>
</organism>
<reference evidence="1 2" key="1">
    <citation type="submission" date="2017-11" db="EMBL/GenBank/DDBJ databases">
        <title>De-novo sequencing of pomegranate (Punica granatum L.) genome.</title>
        <authorList>
            <person name="Akparov Z."/>
            <person name="Amiraslanov A."/>
            <person name="Hajiyeva S."/>
            <person name="Abbasov M."/>
            <person name="Kaur K."/>
            <person name="Hamwieh A."/>
            <person name="Solovyev V."/>
            <person name="Salamov A."/>
            <person name="Braich B."/>
            <person name="Kosarev P."/>
            <person name="Mahmoud A."/>
            <person name="Hajiyev E."/>
            <person name="Babayeva S."/>
            <person name="Izzatullayeva V."/>
            <person name="Mammadov A."/>
            <person name="Mammadov A."/>
            <person name="Sharifova S."/>
            <person name="Ojaghi J."/>
            <person name="Eynullazada K."/>
            <person name="Bayramov B."/>
            <person name="Abdulazimova A."/>
            <person name="Shahmuradov I."/>
        </authorList>
    </citation>
    <scope>NUCLEOTIDE SEQUENCE [LARGE SCALE GENOMIC DNA]</scope>
    <source>
        <strain evidence="2">cv. AG2017</strain>
        <tissue evidence="1">Leaf</tissue>
    </source>
</reference>